<dbReference type="InterPro" id="IPR006059">
    <property type="entry name" value="SBP"/>
</dbReference>
<dbReference type="InterPro" id="IPR050490">
    <property type="entry name" value="Bact_solute-bd_prot1"/>
</dbReference>
<feature type="chain" id="PRO_5006632964" evidence="5">
    <location>
        <begin position="26"/>
        <end position="441"/>
    </location>
</feature>
<dbReference type="STRING" id="360412.LARV_01749"/>
<dbReference type="PANTHER" id="PTHR43649:SF31">
    <property type="entry name" value="SN-GLYCEROL-3-PHOSPHATE-BINDING PERIPLASMIC PROTEIN UGPB"/>
    <property type="match status" value="1"/>
</dbReference>
<evidence type="ECO:0000256" key="3">
    <source>
        <dbReference type="ARBA" id="ARBA00022448"/>
    </source>
</evidence>
<evidence type="ECO:0000313" key="7">
    <source>
        <dbReference type="Proteomes" id="UP000055060"/>
    </source>
</evidence>
<dbReference type="PROSITE" id="PS51257">
    <property type="entry name" value="PROKAR_LIPOPROTEIN"/>
    <property type="match status" value="1"/>
</dbReference>
<gene>
    <name evidence="6" type="ORF">LARV_01749</name>
</gene>
<proteinExistence type="inferred from homology"/>
<dbReference type="CDD" id="cd14748">
    <property type="entry name" value="PBP2_UgpB"/>
    <property type="match status" value="1"/>
</dbReference>
<keyword evidence="7" id="KW-1185">Reference proteome</keyword>
<comment type="similarity">
    <text evidence="2">Belongs to the bacterial solute-binding protein 1 family.</text>
</comment>
<evidence type="ECO:0000313" key="6">
    <source>
        <dbReference type="EMBL" id="GAP13990.1"/>
    </source>
</evidence>
<reference evidence="6" key="1">
    <citation type="submission" date="2015-07" db="EMBL/GenBank/DDBJ databases">
        <title>Draft Genome Sequences of Anaerolinea thermolimosa IMO-1, Bellilinea caldifistulae GOMI-1, Leptolinea tardivitalis YMTK-2, Levilinea saccharolytica KIBI-1,Longilinea arvoryzae KOME-1, Previously Described as Members of the Anaerolineaceae (Chloroflexi).</title>
        <authorList>
            <person name="Sekiguchi Y."/>
            <person name="Ohashi A."/>
            <person name="Matsuura N."/>
            <person name="Tourlousse M.D."/>
        </authorList>
    </citation>
    <scope>NUCLEOTIDE SEQUENCE [LARGE SCALE GENOMIC DNA]</scope>
    <source>
        <strain evidence="6">KOME-1</strain>
    </source>
</reference>
<evidence type="ECO:0000256" key="1">
    <source>
        <dbReference type="ARBA" id="ARBA00004196"/>
    </source>
</evidence>
<dbReference type="AlphaFoldDB" id="A0A0S7BHM8"/>
<dbReference type="RefSeq" id="WP_075073282.1">
    <property type="nucleotide sequence ID" value="NZ_DF967972.1"/>
</dbReference>
<dbReference type="Pfam" id="PF13416">
    <property type="entry name" value="SBP_bac_8"/>
    <property type="match status" value="1"/>
</dbReference>
<evidence type="ECO:0000256" key="2">
    <source>
        <dbReference type="ARBA" id="ARBA00008520"/>
    </source>
</evidence>
<dbReference type="SUPFAM" id="SSF53850">
    <property type="entry name" value="Periplasmic binding protein-like II"/>
    <property type="match status" value="1"/>
</dbReference>
<keyword evidence="6" id="KW-0762">Sugar transport</keyword>
<accession>A0A0S7BHM8</accession>
<dbReference type="PANTHER" id="PTHR43649">
    <property type="entry name" value="ARABINOSE-BINDING PROTEIN-RELATED"/>
    <property type="match status" value="1"/>
</dbReference>
<feature type="signal peptide" evidence="5">
    <location>
        <begin position="1"/>
        <end position="25"/>
    </location>
</feature>
<organism evidence="6">
    <name type="scientific">Longilinea arvoryzae</name>
    <dbReference type="NCBI Taxonomy" id="360412"/>
    <lineage>
        <taxon>Bacteria</taxon>
        <taxon>Bacillati</taxon>
        <taxon>Chloroflexota</taxon>
        <taxon>Anaerolineae</taxon>
        <taxon>Anaerolineales</taxon>
        <taxon>Anaerolineaceae</taxon>
        <taxon>Longilinea</taxon>
    </lineage>
</organism>
<evidence type="ECO:0000256" key="4">
    <source>
        <dbReference type="ARBA" id="ARBA00022729"/>
    </source>
</evidence>
<name>A0A0S7BHM8_9CHLR</name>
<dbReference type="Gene3D" id="3.40.190.10">
    <property type="entry name" value="Periplasmic binding protein-like II"/>
    <property type="match status" value="2"/>
</dbReference>
<comment type="subcellular location">
    <subcellularLocation>
        <location evidence="1">Cell envelope</location>
    </subcellularLocation>
</comment>
<dbReference type="EMBL" id="DF967972">
    <property type="protein sequence ID" value="GAP13990.1"/>
    <property type="molecule type" value="Genomic_DNA"/>
</dbReference>
<dbReference type="GO" id="GO:0030313">
    <property type="term" value="C:cell envelope"/>
    <property type="evidence" value="ECO:0007669"/>
    <property type="project" value="UniProtKB-SubCell"/>
</dbReference>
<sequence length="441" mass="47692">MKTRLFVIVTLLCSLLLAACGPTTSAEKTAEPSASGAVDANGHVTLDFWYSLSGDTGAAVETLVKQFNDSQTKITVKATYQGNYSDIMAKIYSAIAGGTVPNVAQAGGAPLLGTSGAILPMTDFVSGENGFDLSQIHKAFIDYNTVNGVLWSMPFNNSVPVMYYNKDLFKAAGLDPENPPQNFDELIAVAKRLTLDPNNTGAPTQYGLNTRDDTHWYLDTMFLENGSAIVKDDLSEVLYNNPQAVEMLTLWGDLVKTDKVMPSNQHSEAQTDFLAGKLGMLFGSSASVNTIQKSATFDLGVAMFPKIGDNERSLPIGGGSLTIFKNDNESVRNASWEFIKFMTSKESSIYLTQQTGYLPIYQGALDWPEIQQLIKDEPVREAGIQSLDYAVAIPVFSALGNSDLALRQAIEKVELGAAEPADALNLAVESVNRSIKEQFSN</sequence>
<dbReference type="Proteomes" id="UP000055060">
    <property type="component" value="Unassembled WGS sequence"/>
</dbReference>
<keyword evidence="4 5" id="KW-0732">Signal</keyword>
<keyword evidence="3" id="KW-0813">Transport</keyword>
<protein>
    <submittedName>
        <fullName evidence="6">ABC-type sugar transport system, periplasmic component</fullName>
    </submittedName>
</protein>
<evidence type="ECO:0000256" key="5">
    <source>
        <dbReference type="SAM" id="SignalP"/>
    </source>
</evidence>